<protein>
    <submittedName>
        <fullName evidence="6">Uncharacterized protein LOC102654349</fullName>
    </submittedName>
</protein>
<name>A0A7M7MPG1_APIME</name>
<organism evidence="4">
    <name type="scientific">Apis mellifera</name>
    <name type="common">Honeybee</name>
    <dbReference type="NCBI Taxonomy" id="7460"/>
    <lineage>
        <taxon>Eukaryota</taxon>
        <taxon>Metazoa</taxon>
        <taxon>Ecdysozoa</taxon>
        <taxon>Arthropoda</taxon>
        <taxon>Hexapoda</taxon>
        <taxon>Insecta</taxon>
        <taxon>Pterygota</taxon>
        <taxon>Neoptera</taxon>
        <taxon>Endopterygota</taxon>
        <taxon>Hymenoptera</taxon>
        <taxon>Apocrita</taxon>
        <taxon>Aculeata</taxon>
        <taxon>Apoidea</taxon>
        <taxon>Anthophila</taxon>
        <taxon>Apidae</taxon>
        <taxon>Apis</taxon>
    </lineage>
</organism>
<dbReference type="Gene3D" id="3.30.1370.100">
    <property type="entry name" value="MutL, C-terminal domain, regulatory subdomain"/>
    <property type="match status" value="1"/>
</dbReference>
<evidence type="ECO:0000313" key="4">
    <source>
        <dbReference type="EnsemblMetazoa" id="XP_026299076"/>
    </source>
</evidence>
<dbReference type="OrthoDB" id="429932at2759"/>
<evidence type="ECO:0000313" key="5">
    <source>
        <dbReference type="Proteomes" id="UP000005203"/>
    </source>
</evidence>
<comment type="similarity">
    <text evidence="1">Belongs to the DNA mismatch repair MutL/HexB family.</text>
</comment>
<dbReference type="KEGG" id="ame:102654349"/>
<dbReference type="InterPro" id="IPR042121">
    <property type="entry name" value="MutL_C_regsub"/>
</dbReference>
<dbReference type="InterPro" id="IPR038973">
    <property type="entry name" value="MutL/Mlh/Pms-like"/>
</dbReference>
<dbReference type="RefSeq" id="XP_026299076.1">
    <property type="nucleotide sequence ID" value="XM_026443291.1"/>
</dbReference>
<sequence>METSIIAVNVMNIANCVLELVSNSLQVNATSIAIRFHSEERKIQVIDNGIGISKVELKTIAEYNNKNYCNYPIRYAIHNWRKQTLTNIRRLSNIMMISSRYYNSSKTYMKIFKINHESKIERIERRPSQGTTITIYGFHELSLSKWNIAFMYYLIGNIAIANPQTSFTIRDDKIKKVTMIITKPHNPINIFKLLYNKKMIFYKIWFIRSKQKSDIKFCAYIGISHSNFTVPQHIFINNKLVDCPLILQIISTIFINTLKFFKKQIAEKETIFILLFITCTEYIFIIENGKRTLMFSNIYNLLQSIKNKIINIFIKDIKPLSNDSKCSNRANKQKSKNNEIQLITDHLMQLHTSILQNTKSIQLTLSEWSNWSDSKNLKQCENNSLKFYKHFDFLPEKLHKLLRGNTKLIQTNILNAYDENLYLIKVKSGLQIPDILPHQEIDVRLCKNDRFCEFKINKKLLKFIKILGQLNNELIVGLIIQNNIKMLLLMDQHAIHERIRYEQLLHEYKLQIRNQLFSIKLKNPIVIQLSAKSCNLLLSNHKILKRFGITFNILDNNNIIIRAVPECLKKNNYSELKLKLNIQNLLNELIQNSTKYINYQINDLPITIHNAIVMKACHGMLFFLLYLYIFLISNLLNNLTNIRYKV</sequence>
<dbReference type="GO" id="GO:0032300">
    <property type="term" value="C:mismatch repair complex"/>
    <property type="evidence" value="ECO:0007669"/>
    <property type="project" value="InterPro"/>
</dbReference>
<reference evidence="6" key="2">
    <citation type="submission" date="2025-04" db="UniProtKB">
        <authorList>
            <consortium name="RefSeq"/>
        </authorList>
    </citation>
    <scope>IDENTIFICATION</scope>
    <source>
        <strain evidence="6">DH4</strain>
        <tissue evidence="6">Whole body</tissue>
    </source>
</reference>
<feature type="domain" description="MutL C-terminal dimerisation" evidence="3">
    <location>
        <begin position="466"/>
        <end position="627"/>
    </location>
</feature>
<keyword evidence="2" id="KW-0472">Membrane</keyword>
<dbReference type="InterPro" id="IPR037198">
    <property type="entry name" value="MutL_C_sf"/>
</dbReference>
<reference evidence="4" key="1">
    <citation type="submission" date="2021-01" db="UniProtKB">
        <authorList>
            <consortium name="EnsemblMetazoa"/>
        </authorList>
    </citation>
    <scope>IDENTIFICATION</scope>
    <source>
        <strain evidence="4">DH4</strain>
    </source>
</reference>
<dbReference type="GeneID" id="102654349"/>
<dbReference type="EnsemblMetazoa" id="XM_026443291">
    <property type="protein sequence ID" value="XP_026299076"/>
    <property type="gene ID" value="LOC102654349"/>
</dbReference>
<gene>
    <name evidence="6" type="primary">LOC102654349</name>
</gene>
<dbReference type="InterPro" id="IPR042120">
    <property type="entry name" value="MutL_C_dimsub"/>
</dbReference>
<evidence type="ECO:0000256" key="1">
    <source>
        <dbReference type="ARBA" id="ARBA00006082"/>
    </source>
</evidence>
<evidence type="ECO:0000313" key="6">
    <source>
        <dbReference type="RefSeq" id="XP_026299076.1"/>
    </source>
</evidence>
<keyword evidence="2" id="KW-1133">Transmembrane helix</keyword>
<dbReference type="Pfam" id="PF13589">
    <property type="entry name" value="HATPase_c_3"/>
    <property type="match status" value="1"/>
</dbReference>
<dbReference type="AlphaFoldDB" id="A0A7M7MPG1"/>
<dbReference type="Proteomes" id="UP000005203">
    <property type="component" value="Linkage group LG10"/>
</dbReference>
<dbReference type="SUPFAM" id="SSF118116">
    <property type="entry name" value="DNA mismatch repair protein MutL"/>
    <property type="match status" value="1"/>
</dbReference>
<dbReference type="Gene3D" id="3.30.1540.20">
    <property type="entry name" value="MutL, C-terminal domain, dimerisation subdomain"/>
    <property type="match status" value="1"/>
</dbReference>
<keyword evidence="2" id="KW-0812">Transmembrane</keyword>
<dbReference type="Pfam" id="PF08676">
    <property type="entry name" value="MutL_C"/>
    <property type="match status" value="1"/>
</dbReference>
<dbReference type="GO" id="GO:0140664">
    <property type="term" value="F:ATP-dependent DNA damage sensor activity"/>
    <property type="evidence" value="ECO:0007669"/>
    <property type="project" value="InterPro"/>
</dbReference>
<dbReference type="GO" id="GO:0006298">
    <property type="term" value="P:mismatch repair"/>
    <property type="evidence" value="ECO:0007669"/>
    <property type="project" value="InterPro"/>
</dbReference>
<accession>A0A8B8H500</accession>
<dbReference type="SUPFAM" id="SSF55874">
    <property type="entry name" value="ATPase domain of HSP90 chaperone/DNA topoisomerase II/histidine kinase"/>
    <property type="match status" value="1"/>
</dbReference>
<dbReference type="PANTHER" id="PTHR10073:SF47">
    <property type="entry name" value="DNA MISMATCH REPAIR PROTEIN MLH3"/>
    <property type="match status" value="1"/>
</dbReference>
<dbReference type="InterPro" id="IPR014790">
    <property type="entry name" value="MutL_C"/>
</dbReference>
<dbReference type="InterPro" id="IPR036890">
    <property type="entry name" value="HATPase_C_sf"/>
</dbReference>
<accession>A0A7M7MPG1</accession>
<proteinExistence type="inferred from homology"/>
<feature type="transmembrane region" description="Helical" evidence="2">
    <location>
        <begin position="619"/>
        <end position="636"/>
    </location>
</feature>
<evidence type="ECO:0000259" key="3">
    <source>
        <dbReference type="SMART" id="SM00853"/>
    </source>
</evidence>
<evidence type="ECO:0000256" key="2">
    <source>
        <dbReference type="SAM" id="Phobius"/>
    </source>
</evidence>
<keyword evidence="5" id="KW-1185">Reference proteome</keyword>
<dbReference type="GO" id="GO:0005524">
    <property type="term" value="F:ATP binding"/>
    <property type="evidence" value="ECO:0007669"/>
    <property type="project" value="InterPro"/>
</dbReference>
<dbReference type="PANTHER" id="PTHR10073">
    <property type="entry name" value="DNA MISMATCH REPAIR PROTEIN MLH, PMS, MUTL"/>
    <property type="match status" value="1"/>
</dbReference>
<dbReference type="SMART" id="SM00853">
    <property type="entry name" value="MutL_C"/>
    <property type="match status" value="1"/>
</dbReference>
<dbReference type="Gene3D" id="3.30.565.10">
    <property type="entry name" value="Histidine kinase-like ATPase, C-terminal domain"/>
    <property type="match status" value="1"/>
</dbReference>
<dbReference type="GO" id="GO:0016887">
    <property type="term" value="F:ATP hydrolysis activity"/>
    <property type="evidence" value="ECO:0007669"/>
    <property type="project" value="InterPro"/>
</dbReference>